<dbReference type="AlphaFoldDB" id="C6C7K7"/>
<accession>C6C7K7</accession>
<dbReference type="NCBIfam" id="NF005543">
    <property type="entry name" value="PRK07206.1"/>
    <property type="match status" value="1"/>
</dbReference>
<evidence type="ECO:0000256" key="4">
    <source>
        <dbReference type="PROSITE-ProRule" id="PRU00409"/>
    </source>
</evidence>
<dbReference type="KEGG" id="dda:Dd703_2162"/>
<dbReference type="GO" id="GO:0016874">
    <property type="term" value="F:ligase activity"/>
    <property type="evidence" value="ECO:0007669"/>
    <property type="project" value="UniProtKB-KW"/>
</dbReference>
<dbReference type="Proteomes" id="UP000002734">
    <property type="component" value="Chromosome"/>
</dbReference>
<proteinExistence type="predicted"/>
<feature type="domain" description="ATP-grasp" evidence="5">
    <location>
        <begin position="112"/>
        <end position="308"/>
    </location>
</feature>
<reference evidence="6" key="1">
    <citation type="submission" date="2009-06" db="EMBL/GenBank/DDBJ databases">
        <title>Complete sequence of Dickeya dadantii Ech703.</title>
        <authorList>
            <consortium name="US DOE Joint Genome Institute"/>
            <person name="Lucas S."/>
            <person name="Copeland A."/>
            <person name="Lapidus A."/>
            <person name="Glavina del Rio T."/>
            <person name="Dalin E."/>
            <person name="Tice H."/>
            <person name="Bruce D."/>
            <person name="Goodwin L."/>
            <person name="Pitluck S."/>
            <person name="Chertkov O."/>
            <person name="Brettin T."/>
            <person name="Detter J.C."/>
            <person name="Han C."/>
            <person name="Larimer F."/>
            <person name="Land M."/>
            <person name="Hauser L."/>
            <person name="Kyrpides N."/>
            <person name="Mikhailova N."/>
            <person name="Balakrishnan V."/>
            <person name="Glasner J."/>
            <person name="Perna N.T."/>
        </authorList>
    </citation>
    <scope>NUCLEOTIDE SEQUENCE [LARGE SCALE GENOMIC DNA]</scope>
    <source>
        <strain evidence="6">Ech703</strain>
    </source>
</reference>
<evidence type="ECO:0000313" key="7">
    <source>
        <dbReference type="Proteomes" id="UP000002734"/>
    </source>
</evidence>
<dbReference type="InterPro" id="IPR011761">
    <property type="entry name" value="ATP-grasp"/>
</dbReference>
<keyword evidence="3 4" id="KW-0067">ATP-binding</keyword>
<evidence type="ECO:0000259" key="5">
    <source>
        <dbReference type="PROSITE" id="PS50975"/>
    </source>
</evidence>
<evidence type="ECO:0000256" key="3">
    <source>
        <dbReference type="ARBA" id="ARBA00022840"/>
    </source>
</evidence>
<dbReference type="RefSeq" id="WP_015853858.1">
    <property type="nucleotide sequence ID" value="NC_012880.1"/>
</dbReference>
<protein>
    <recommendedName>
        <fullName evidence="5">ATP-grasp domain-containing protein</fullName>
    </recommendedName>
</protein>
<dbReference type="Gene3D" id="3.30.470.20">
    <property type="entry name" value="ATP-grasp fold, B domain"/>
    <property type="match status" value="1"/>
</dbReference>
<keyword evidence="2 4" id="KW-0547">Nucleotide-binding</keyword>
<evidence type="ECO:0000256" key="2">
    <source>
        <dbReference type="ARBA" id="ARBA00022741"/>
    </source>
</evidence>
<dbReference type="PROSITE" id="PS50975">
    <property type="entry name" value="ATP_GRASP"/>
    <property type="match status" value="1"/>
</dbReference>
<gene>
    <name evidence="6" type="ordered locus">Dd703_2162</name>
</gene>
<dbReference type="InterPro" id="IPR052032">
    <property type="entry name" value="ATP-dep_AA_Ligase"/>
</dbReference>
<dbReference type="Pfam" id="PF13535">
    <property type="entry name" value="ATP-grasp_4"/>
    <property type="match status" value="1"/>
</dbReference>
<dbReference type="PANTHER" id="PTHR43585:SF2">
    <property type="entry name" value="ATP-GRASP ENZYME FSQD"/>
    <property type="match status" value="1"/>
</dbReference>
<dbReference type="GO" id="GO:0005524">
    <property type="term" value="F:ATP binding"/>
    <property type="evidence" value="ECO:0007669"/>
    <property type="project" value="UniProtKB-UniRule"/>
</dbReference>
<name>C6C7K7_MUSP7</name>
<keyword evidence="1" id="KW-0436">Ligase</keyword>
<organism evidence="6 7">
    <name type="scientific">Musicola paradisiaca (strain Ech703)</name>
    <name type="common">Dickeya paradisiaca</name>
    <name type="synonym">Dickeya dadantii</name>
    <dbReference type="NCBI Taxonomy" id="579405"/>
    <lineage>
        <taxon>Bacteria</taxon>
        <taxon>Pseudomonadati</taxon>
        <taxon>Pseudomonadota</taxon>
        <taxon>Gammaproteobacteria</taxon>
        <taxon>Enterobacterales</taxon>
        <taxon>Pectobacteriaceae</taxon>
        <taxon>Musicola</taxon>
    </lineage>
</organism>
<dbReference type="HOGENOM" id="CLU_029016_3_1_6"/>
<dbReference type="STRING" id="579405.Dd703_2162"/>
<dbReference type="SUPFAM" id="SSF56059">
    <property type="entry name" value="Glutathione synthetase ATP-binding domain-like"/>
    <property type="match status" value="1"/>
</dbReference>
<sequence>MKKVAVVDGFSSGKFIAKELHHRGCELVHISSSAQLDDYYYNGFDFSIYENALVHDVMDQTLAFIKKFGAEVIIAGAESGVMLADQLNHALALPYQNDFAKTSARRNKFDMIETLRAGGLKAAQQIAVSTWQDAQAWLDAQHYPVVLKPLESAGSDGVFICNSREETQRAFEQISKKKNKLNIINEAVLFQEYLKGTEYVVNFVSLAGNILVTEMVKYHKKKLDSGNIVYDIDEIIDASYPEFNALADYTRGVCACLGIKNGPSHAEVMLTADGPCLVEIAARSDGILRPDVACVTTGLGQLLATAIAITDPEKFMALTVAPYYRLKNHSFNVCLISPEQAVFAPDGFVSQLQTLGSFKKVEMYVADGNNVEQTKDVFSQPGTVYLVSHQKEQLWQDYATIRGLESAGAYYQHA</sequence>
<evidence type="ECO:0000256" key="1">
    <source>
        <dbReference type="ARBA" id="ARBA00022598"/>
    </source>
</evidence>
<dbReference type="EMBL" id="CP001654">
    <property type="protein sequence ID" value="ACS85949.1"/>
    <property type="molecule type" value="Genomic_DNA"/>
</dbReference>
<dbReference type="GO" id="GO:0046872">
    <property type="term" value="F:metal ion binding"/>
    <property type="evidence" value="ECO:0007669"/>
    <property type="project" value="InterPro"/>
</dbReference>
<dbReference type="PANTHER" id="PTHR43585">
    <property type="entry name" value="FUMIPYRROLE BIOSYNTHESIS PROTEIN C"/>
    <property type="match status" value="1"/>
</dbReference>
<keyword evidence="7" id="KW-1185">Reference proteome</keyword>
<dbReference type="eggNOG" id="COG0151">
    <property type="taxonomic scope" value="Bacteria"/>
</dbReference>
<evidence type="ECO:0000313" key="6">
    <source>
        <dbReference type="EMBL" id="ACS85949.1"/>
    </source>
</evidence>